<evidence type="ECO:0000256" key="1">
    <source>
        <dbReference type="SAM" id="MobiDB-lite"/>
    </source>
</evidence>
<keyword evidence="5" id="KW-1185">Reference proteome</keyword>
<feature type="region of interest" description="Disordered" evidence="1">
    <location>
        <begin position="151"/>
        <end position="199"/>
    </location>
</feature>
<reference evidence="5" key="1">
    <citation type="submission" date="2016-10" db="EMBL/GenBank/DDBJ databases">
        <authorList>
            <person name="Varghese N."/>
            <person name="Submissions S."/>
        </authorList>
    </citation>
    <scope>NUCLEOTIDE SEQUENCE [LARGE SCALE GENOMIC DNA]</scope>
    <source>
        <strain evidence="5">IMMIB L-1606</strain>
    </source>
</reference>
<dbReference type="OrthoDB" id="3401874at2"/>
<protein>
    <recommendedName>
        <fullName evidence="3">DUF5666 domain-containing protein</fullName>
    </recommendedName>
</protein>
<feature type="signal peptide" evidence="2">
    <location>
        <begin position="1"/>
        <end position="29"/>
    </location>
</feature>
<sequence>MGPKTLKTRKALLAGAVALSLTGAGAALAWSADSPTPAPAQSASPSMPASPSAPGGDGKQARPDKSGRSQFQHGESVVKKVDGTFQTVIEQRGTVEAVSSTSITVKSEDGFTQAYTVNADTKVTKNGTIADIATGDVVRVAGVRDGDTATAQRIAEGGGDRPGPGPGLGRGHGHGHGGNGNGHGKGHGQGQGNPSGSGA</sequence>
<dbReference type="RefSeq" id="WP_091723903.1">
    <property type="nucleotide sequence ID" value="NZ_LT629779.1"/>
</dbReference>
<proteinExistence type="predicted"/>
<name>A0A1H1XKT0_9MICC</name>
<keyword evidence="2" id="KW-0732">Signal</keyword>
<evidence type="ECO:0000313" key="4">
    <source>
        <dbReference type="EMBL" id="SDT09316.1"/>
    </source>
</evidence>
<feature type="compositionally biased region" description="Low complexity" evidence="1">
    <location>
        <begin position="30"/>
        <end position="54"/>
    </location>
</feature>
<dbReference type="EMBL" id="LT629779">
    <property type="protein sequence ID" value="SDT09316.1"/>
    <property type="molecule type" value="Genomic_DNA"/>
</dbReference>
<dbReference type="AlphaFoldDB" id="A0A1H1XKT0"/>
<dbReference type="Proteomes" id="UP000198751">
    <property type="component" value="Chromosome I"/>
</dbReference>
<feature type="domain" description="DUF5666" evidence="3">
    <location>
        <begin position="92"/>
        <end position="154"/>
    </location>
</feature>
<dbReference type="InterPro" id="IPR043724">
    <property type="entry name" value="DUF5666"/>
</dbReference>
<evidence type="ECO:0000256" key="2">
    <source>
        <dbReference type="SAM" id="SignalP"/>
    </source>
</evidence>
<feature type="chain" id="PRO_5009265627" description="DUF5666 domain-containing protein" evidence="2">
    <location>
        <begin position="30"/>
        <end position="199"/>
    </location>
</feature>
<gene>
    <name evidence="4" type="ORF">SAMN04489743_1672</name>
</gene>
<feature type="region of interest" description="Disordered" evidence="1">
    <location>
        <begin position="30"/>
        <end position="80"/>
    </location>
</feature>
<feature type="compositionally biased region" description="Gly residues" evidence="1">
    <location>
        <begin position="156"/>
        <end position="199"/>
    </location>
</feature>
<evidence type="ECO:0000259" key="3">
    <source>
        <dbReference type="Pfam" id="PF18914"/>
    </source>
</evidence>
<dbReference type="Pfam" id="PF18914">
    <property type="entry name" value="DUF5666"/>
    <property type="match status" value="1"/>
</dbReference>
<organism evidence="4 5">
    <name type="scientific">Pseudarthrobacter equi</name>
    <dbReference type="NCBI Taxonomy" id="728066"/>
    <lineage>
        <taxon>Bacteria</taxon>
        <taxon>Bacillati</taxon>
        <taxon>Actinomycetota</taxon>
        <taxon>Actinomycetes</taxon>
        <taxon>Micrococcales</taxon>
        <taxon>Micrococcaceae</taxon>
        <taxon>Pseudarthrobacter</taxon>
    </lineage>
</organism>
<evidence type="ECO:0000313" key="5">
    <source>
        <dbReference type="Proteomes" id="UP000198751"/>
    </source>
</evidence>
<accession>A0A1H1XKT0</accession>